<feature type="compositionally biased region" description="Polar residues" evidence="5">
    <location>
        <begin position="886"/>
        <end position="904"/>
    </location>
</feature>
<dbReference type="OMA" id="FHIEYKH"/>
<feature type="transmembrane region" description="Helical" evidence="6">
    <location>
        <begin position="489"/>
        <end position="508"/>
    </location>
</feature>
<evidence type="ECO:0000256" key="2">
    <source>
        <dbReference type="ARBA" id="ARBA00022692"/>
    </source>
</evidence>
<reference evidence="9" key="1">
    <citation type="submission" date="2025-08" db="UniProtKB">
        <authorList>
            <consortium name="RefSeq"/>
        </authorList>
    </citation>
    <scope>IDENTIFICATION</scope>
    <source>
        <tissue evidence="9">Whole organism</tissue>
    </source>
</reference>
<dbReference type="GO" id="GO:0005216">
    <property type="term" value="F:monoatomic ion channel activity"/>
    <property type="evidence" value="ECO:0007669"/>
    <property type="project" value="InterPro"/>
</dbReference>
<dbReference type="InterPro" id="IPR027359">
    <property type="entry name" value="Volt_channel_dom_sf"/>
</dbReference>
<keyword evidence="8" id="KW-1185">Reference proteome</keyword>
<feature type="region of interest" description="Disordered" evidence="5">
    <location>
        <begin position="833"/>
        <end position="859"/>
    </location>
</feature>
<dbReference type="PANTHER" id="PTHR46474">
    <property type="entry name" value="TWO PORE CALCIUM CHANNEL PROTEIN 1"/>
    <property type="match status" value="1"/>
</dbReference>
<dbReference type="Pfam" id="PF00520">
    <property type="entry name" value="Ion_trans"/>
    <property type="match status" value="2"/>
</dbReference>
<evidence type="ECO:0000256" key="5">
    <source>
        <dbReference type="SAM" id="MobiDB-lite"/>
    </source>
</evidence>
<feature type="transmembrane region" description="Helical" evidence="6">
    <location>
        <begin position="672"/>
        <end position="693"/>
    </location>
</feature>
<feature type="transmembrane region" description="Helical" evidence="6">
    <location>
        <begin position="639"/>
        <end position="665"/>
    </location>
</feature>
<feature type="region of interest" description="Disordered" evidence="5">
    <location>
        <begin position="47"/>
        <end position="73"/>
    </location>
</feature>
<name>A0A979FWA4_HYAAZ</name>
<accession>A0A979FWA4</accession>
<feature type="region of interest" description="Disordered" evidence="5">
    <location>
        <begin position="882"/>
        <end position="904"/>
    </location>
</feature>
<evidence type="ECO:0000256" key="6">
    <source>
        <dbReference type="SAM" id="Phobius"/>
    </source>
</evidence>
<feature type="transmembrane region" description="Helical" evidence="6">
    <location>
        <begin position="169"/>
        <end position="191"/>
    </location>
</feature>
<organism evidence="8 9">
    <name type="scientific">Hyalella azteca</name>
    <name type="common">Amphipod</name>
    <dbReference type="NCBI Taxonomy" id="294128"/>
    <lineage>
        <taxon>Eukaryota</taxon>
        <taxon>Metazoa</taxon>
        <taxon>Ecdysozoa</taxon>
        <taxon>Arthropoda</taxon>
        <taxon>Crustacea</taxon>
        <taxon>Multicrustacea</taxon>
        <taxon>Malacostraca</taxon>
        <taxon>Eumalacostraca</taxon>
        <taxon>Peracarida</taxon>
        <taxon>Amphipoda</taxon>
        <taxon>Senticaudata</taxon>
        <taxon>Talitrida</taxon>
        <taxon>Talitroidea</taxon>
        <taxon>Hyalellidae</taxon>
        <taxon>Hyalella</taxon>
    </lineage>
</organism>
<feature type="compositionally biased region" description="Polar residues" evidence="5">
    <location>
        <begin position="833"/>
        <end position="851"/>
    </location>
</feature>
<dbReference type="SUPFAM" id="SSF81324">
    <property type="entry name" value="Voltage-gated potassium channels"/>
    <property type="match status" value="2"/>
</dbReference>
<feature type="transmembrane region" description="Helical" evidence="6">
    <location>
        <begin position="543"/>
        <end position="559"/>
    </location>
</feature>
<feature type="domain" description="Ion transport" evidence="7">
    <location>
        <begin position="163"/>
        <end position="359"/>
    </location>
</feature>
<feature type="transmembrane region" description="Helical" evidence="6">
    <location>
        <begin position="291"/>
        <end position="310"/>
    </location>
</feature>
<dbReference type="RefSeq" id="XP_047740314.1">
    <property type="nucleotide sequence ID" value="XM_047884358.1"/>
</dbReference>
<keyword evidence="3 6" id="KW-1133">Transmembrane helix</keyword>
<dbReference type="InterPro" id="IPR028801">
    <property type="entry name" value="TPC1_animal"/>
</dbReference>
<dbReference type="Gene3D" id="1.20.120.350">
    <property type="entry name" value="Voltage-gated potassium channels. Chain C"/>
    <property type="match status" value="1"/>
</dbReference>
<protein>
    <submittedName>
        <fullName evidence="9">Two pore channel protein 1</fullName>
    </submittedName>
</protein>
<evidence type="ECO:0000256" key="3">
    <source>
        <dbReference type="ARBA" id="ARBA00022989"/>
    </source>
</evidence>
<gene>
    <name evidence="9" type="primary">LOC108681917</name>
</gene>
<feature type="transmembrane region" description="Helical" evidence="6">
    <location>
        <begin position="265"/>
        <end position="284"/>
    </location>
</feature>
<dbReference type="GeneID" id="108681917"/>
<feature type="transmembrane region" description="Helical" evidence="6">
    <location>
        <begin position="203"/>
        <end position="222"/>
    </location>
</feature>
<dbReference type="OrthoDB" id="10068803at2759"/>
<feature type="domain" description="Ion transport" evidence="7">
    <location>
        <begin position="451"/>
        <end position="696"/>
    </location>
</feature>
<dbReference type="KEGG" id="hazt:108681917"/>
<feature type="transmembrane region" description="Helical" evidence="6">
    <location>
        <begin position="579"/>
        <end position="598"/>
    </location>
</feature>
<evidence type="ECO:0000313" key="8">
    <source>
        <dbReference type="Proteomes" id="UP000694843"/>
    </source>
</evidence>
<comment type="subcellular location">
    <subcellularLocation>
        <location evidence="1">Membrane</location>
        <topology evidence="1">Multi-pass membrane protein</topology>
    </subcellularLocation>
</comment>
<feature type="region of interest" description="Disordered" evidence="5">
    <location>
        <begin position="1"/>
        <end position="20"/>
    </location>
</feature>
<evidence type="ECO:0000256" key="4">
    <source>
        <dbReference type="ARBA" id="ARBA00023136"/>
    </source>
</evidence>
<dbReference type="InterPro" id="IPR005821">
    <property type="entry name" value="Ion_trans_dom"/>
</dbReference>
<dbReference type="GO" id="GO:0022832">
    <property type="term" value="F:voltage-gated channel activity"/>
    <property type="evidence" value="ECO:0007669"/>
    <property type="project" value="InterPro"/>
</dbReference>
<dbReference type="GO" id="GO:0010008">
    <property type="term" value="C:endosome membrane"/>
    <property type="evidence" value="ECO:0007669"/>
    <property type="project" value="TreeGrafter"/>
</dbReference>
<evidence type="ECO:0000256" key="1">
    <source>
        <dbReference type="ARBA" id="ARBA00004141"/>
    </source>
</evidence>
<feature type="transmembrane region" description="Helical" evidence="6">
    <location>
        <begin position="520"/>
        <end position="537"/>
    </location>
</feature>
<keyword evidence="4 6" id="KW-0472">Membrane</keyword>
<dbReference type="Proteomes" id="UP000694843">
    <property type="component" value="Unplaced"/>
</dbReference>
<keyword evidence="2 6" id="KW-0812">Transmembrane</keyword>
<proteinExistence type="predicted"/>
<sequence>MSNSPSMRQAPAHSCDSSYIMPANSSQLEESSHTQHSFMRQLRFSSSVTEPDGSIPDTNSTLAIIGPNNETEVPRVTFEDQAASSGSTPSNNENIWQMNYHEAAIFLQEGEDNDKFDSHPRDRGSLPAYLLSHSLWFYSLDLFASVLLLSLAAAERPAVYIFKDLNAGIHATVELFALGVLGISIVLQLKWRGWRNFSKHTRSMIKCGAWLVMVAEAITVIIRNSSHFRATRALRPIFLLDNRYLGGVRRFMRQLLQSVPPVLEIMAILMLVLTVFTTLGYYLFSPYQDDPYFTTLGQSFVSLFVLLTTANFPDVMMPAYARNRCSAAFFILYLAVTLYCIMNFLMAIVFVVFSGIEKEKFRKLLLHKRHACQLAFRLLVSRSCPHAISYTRFTGLLKFYKPKANARQFYQVYIACGLQWRPTDPEPAWYCHLPAPGPAVGAAIRKMVTSPVWEAFVDLVICSNGVELLIVTFFASAGGGSLPVEAHVSWFQLIFIVFYSCEVLLKLLGLGVTEYFSCGWNIFDITVTLLSIAGVIAEAFYRSFHYIVILRLLRLLRLFRIRRRYREVFETMLLLAPRVMSACVVIILIYYFFAIIGMEMFSPYNLENCCVNSTVEQYYKADNSSAYQSYYYLNNFDNIFMAGVTLFELTVVNNWFIIMEGYAFVCGDGSRVFFMLFYMVMMVVMSVVLAFIIEAFTFRMQYNQTVNKNRSKPKSEVTRVLLSLTPDEVEFVYRDALDTQSVLQYAHDRYGETRLVAPGGDDDVARTIKKRSGSVVSNLLEWWKSESADGHEEDEIVTNDIWGVDEDELFSGNVPAARRSEPRLIVNDLNEATSSSGVHLSPHRTSGSTSPGGAHEANTRTLRLWDEPFTNELTLRRDLGLPIPFSSRQSPSGDGQSNNATQNR</sequence>
<feature type="transmembrane region" description="Helical" evidence="6">
    <location>
        <begin position="135"/>
        <end position="154"/>
    </location>
</feature>
<dbReference type="PANTHER" id="PTHR46474:SF1">
    <property type="entry name" value="TWO PORE CHANNEL PROTEIN 1"/>
    <property type="match status" value="1"/>
</dbReference>
<feature type="transmembrane region" description="Helical" evidence="6">
    <location>
        <begin position="455"/>
        <end position="477"/>
    </location>
</feature>
<evidence type="ECO:0000313" key="9">
    <source>
        <dbReference type="RefSeq" id="XP_047740314.1"/>
    </source>
</evidence>
<feature type="transmembrane region" description="Helical" evidence="6">
    <location>
        <begin position="330"/>
        <end position="353"/>
    </location>
</feature>
<dbReference type="FunFam" id="1.10.287.70:FF:000062">
    <property type="entry name" value="Two pore calcium channel protein 1"/>
    <property type="match status" value="1"/>
</dbReference>
<dbReference type="Gene3D" id="1.10.287.70">
    <property type="match status" value="2"/>
</dbReference>
<evidence type="ECO:0000259" key="7">
    <source>
        <dbReference type="Pfam" id="PF00520"/>
    </source>
</evidence>
<dbReference type="GO" id="GO:0005765">
    <property type="term" value="C:lysosomal membrane"/>
    <property type="evidence" value="ECO:0007669"/>
    <property type="project" value="InterPro"/>
</dbReference>
<dbReference type="AlphaFoldDB" id="A0A979FWA4"/>